<protein>
    <submittedName>
        <fullName evidence="9">MFS general substrate transporter</fullName>
    </submittedName>
</protein>
<dbReference type="InterPro" id="IPR036259">
    <property type="entry name" value="MFS_trans_sf"/>
</dbReference>
<dbReference type="OrthoDB" id="6730379at2759"/>
<feature type="transmembrane region" description="Helical" evidence="7">
    <location>
        <begin position="342"/>
        <end position="362"/>
    </location>
</feature>
<evidence type="ECO:0000256" key="4">
    <source>
        <dbReference type="ARBA" id="ARBA00022989"/>
    </source>
</evidence>
<dbReference type="SUPFAM" id="SSF103473">
    <property type="entry name" value="MFS general substrate transporter"/>
    <property type="match status" value="1"/>
</dbReference>
<feature type="transmembrane region" description="Helical" evidence="7">
    <location>
        <begin position="88"/>
        <end position="109"/>
    </location>
</feature>
<keyword evidence="5 7" id="KW-0472">Membrane</keyword>
<feature type="transmembrane region" description="Helical" evidence="7">
    <location>
        <begin position="250"/>
        <end position="274"/>
    </location>
</feature>
<dbReference type="GeneID" id="28985538"/>
<comment type="subcellular location">
    <subcellularLocation>
        <location evidence="1">Membrane</location>
        <topology evidence="1">Multi-pass membrane protein</topology>
    </subcellularLocation>
</comment>
<evidence type="ECO:0000259" key="8">
    <source>
        <dbReference type="PROSITE" id="PS50850"/>
    </source>
</evidence>
<name>A0A0J0XUA7_9TREE</name>
<evidence type="ECO:0000313" key="9">
    <source>
        <dbReference type="EMBL" id="KLT44627.1"/>
    </source>
</evidence>
<reference evidence="9 10" key="1">
    <citation type="submission" date="2015-03" db="EMBL/GenBank/DDBJ databases">
        <title>Genomics and transcriptomics of the oil-accumulating basidiomycete yeast T. oleaginosus allow insights into substrate utilization and the diverse evolutionary trajectories of mating systems in fungi.</title>
        <authorList>
            <consortium name="DOE Joint Genome Institute"/>
            <person name="Kourist R."/>
            <person name="Kracht O."/>
            <person name="Bracharz F."/>
            <person name="Lipzen A."/>
            <person name="Nolan M."/>
            <person name="Ohm R."/>
            <person name="Grigoriev I."/>
            <person name="Sun S."/>
            <person name="Heitman J."/>
            <person name="Bruck T."/>
            <person name="Nowrousian M."/>
        </authorList>
    </citation>
    <scope>NUCLEOTIDE SEQUENCE [LARGE SCALE GENOMIC DNA]</scope>
    <source>
        <strain evidence="9 10">IBC0246</strain>
    </source>
</reference>
<evidence type="ECO:0000313" key="10">
    <source>
        <dbReference type="Proteomes" id="UP000053611"/>
    </source>
</evidence>
<accession>A0A0J0XUA7</accession>
<dbReference type="InterPro" id="IPR011701">
    <property type="entry name" value="MFS"/>
</dbReference>
<proteinExistence type="inferred from homology"/>
<evidence type="ECO:0000256" key="2">
    <source>
        <dbReference type="ARBA" id="ARBA00022448"/>
    </source>
</evidence>
<comment type="similarity">
    <text evidence="6">Belongs to the major facilitator superfamily. Allantoate permease family.</text>
</comment>
<keyword evidence="2" id="KW-0813">Transport</keyword>
<keyword evidence="3 7" id="KW-0812">Transmembrane</keyword>
<dbReference type="InterPro" id="IPR020846">
    <property type="entry name" value="MFS_dom"/>
</dbReference>
<evidence type="ECO:0000256" key="7">
    <source>
        <dbReference type="SAM" id="Phobius"/>
    </source>
</evidence>
<dbReference type="PANTHER" id="PTHR43791">
    <property type="entry name" value="PERMEASE-RELATED"/>
    <property type="match status" value="1"/>
</dbReference>
<organism evidence="9 10">
    <name type="scientific">Cutaneotrichosporon oleaginosum</name>
    <dbReference type="NCBI Taxonomy" id="879819"/>
    <lineage>
        <taxon>Eukaryota</taxon>
        <taxon>Fungi</taxon>
        <taxon>Dikarya</taxon>
        <taxon>Basidiomycota</taxon>
        <taxon>Agaricomycotina</taxon>
        <taxon>Tremellomycetes</taxon>
        <taxon>Trichosporonales</taxon>
        <taxon>Trichosporonaceae</taxon>
        <taxon>Cutaneotrichosporon</taxon>
    </lineage>
</organism>
<evidence type="ECO:0000256" key="5">
    <source>
        <dbReference type="ARBA" id="ARBA00023136"/>
    </source>
</evidence>
<feature type="transmembrane region" description="Helical" evidence="7">
    <location>
        <begin position="17"/>
        <end position="36"/>
    </location>
</feature>
<dbReference type="PANTHER" id="PTHR43791:SF1">
    <property type="entry name" value="ALLANTOATE PERMEASE"/>
    <property type="match status" value="1"/>
</dbReference>
<gene>
    <name evidence="9" type="ORF">CC85DRAFT_295454</name>
</gene>
<dbReference type="FunFam" id="1.20.1250.20:FF:000064">
    <property type="entry name" value="MFS allantoate transporter"/>
    <property type="match status" value="1"/>
</dbReference>
<evidence type="ECO:0000256" key="1">
    <source>
        <dbReference type="ARBA" id="ARBA00004141"/>
    </source>
</evidence>
<evidence type="ECO:0000256" key="6">
    <source>
        <dbReference type="ARBA" id="ARBA00037968"/>
    </source>
</evidence>
<keyword evidence="10" id="KW-1185">Reference proteome</keyword>
<dbReference type="Gene3D" id="1.20.1250.20">
    <property type="entry name" value="MFS general substrate transporter like domains"/>
    <property type="match status" value="2"/>
</dbReference>
<feature type="transmembrane region" description="Helical" evidence="7">
    <location>
        <begin position="148"/>
        <end position="168"/>
    </location>
</feature>
<dbReference type="PROSITE" id="PS50850">
    <property type="entry name" value="MFS"/>
    <property type="match status" value="1"/>
</dbReference>
<feature type="transmembrane region" description="Helical" evidence="7">
    <location>
        <begin position="402"/>
        <end position="427"/>
    </location>
</feature>
<feature type="transmembrane region" description="Helical" evidence="7">
    <location>
        <begin position="180"/>
        <end position="202"/>
    </location>
</feature>
<dbReference type="GO" id="GO:0016020">
    <property type="term" value="C:membrane"/>
    <property type="evidence" value="ECO:0007669"/>
    <property type="project" value="UniProtKB-SubCell"/>
</dbReference>
<dbReference type="Pfam" id="PF07690">
    <property type="entry name" value="MFS_1"/>
    <property type="match status" value="1"/>
</dbReference>
<keyword evidence="4 7" id="KW-1133">Transmembrane helix</keyword>
<feature type="transmembrane region" description="Helical" evidence="7">
    <location>
        <begin position="286"/>
        <end position="305"/>
    </location>
</feature>
<dbReference type="Proteomes" id="UP000053611">
    <property type="component" value="Unassembled WGS sequence"/>
</dbReference>
<dbReference type="EMBL" id="KQ087185">
    <property type="protein sequence ID" value="KLT44627.1"/>
    <property type="molecule type" value="Genomic_DNA"/>
</dbReference>
<feature type="domain" description="Major facilitator superfamily (MFS) profile" evidence="8">
    <location>
        <begin position="19"/>
        <end position="430"/>
    </location>
</feature>
<feature type="transmembrane region" description="Helical" evidence="7">
    <location>
        <begin position="56"/>
        <end position="76"/>
    </location>
</feature>
<sequence>MPLDPVQERRVRRKTDCIIMPVICLVYAMNFLDKTALTYASVMGLFKDTKITGDQFSWVASIYYFGYLAGTFPMVYGLQRLPLAKFTSFNIIVWGISVGCTAAVNNYAGLLGLRFILGIFESGMVPAILLVVAEWYKPHEQGTRTGVWGSMTSWGCILGGGVAYALAIRQEKGTLALAGWRIVYIWLGAMTITVGLLFLFLIPDSIEKAWFLTPEQKEVAHRRTLENKQHIGEKEWKWYQVREVATDPQVYILALITLCSNVPTGGLVNFFALIVKGIGYNSAETLLLTMANASLGAATMFWMWAGDKAKCRTLVSGTGVALSIIGGVLLWALPLAKKEARLAGFYLCIWNSIATYIATSMVTTNVAGRTKKSVCSGGYVMFLCIGQLIGPQTFRAKHAPRYAPALLTMVILTAINVGLLILLYCYYRAQNAKKDRLYGRPNKIEKDVWVDLTDRENPEFRYVY</sequence>
<dbReference type="RefSeq" id="XP_018281118.1">
    <property type="nucleotide sequence ID" value="XM_018424935.1"/>
</dbReference>
<evidence type="ECO:0000256" key="3">
    <source>
        <dbReference type="ARBA" id="ARBA00022692"/>
    </source>
</evidence>
<feature type="transmembrane region" description="Helical" evidence="7">
    <location>
        <begin position="317"/>
        <end position="336"/>
    </location>
</feature>
<dbReference type="AlphaFoldDB" id="A0A0J0XUA7"/>
<dbReference type="GO" id="GO:0022857">
    <property type="term" value="F:transmembrane transporter activity"/>
    <property type="evidence" value="ECO:0007669"/>
    <property type="project" value="InterPro"/>
</dbReference>